<dbReference type="WBParaSite" id="Pan_g3037.t1">
    <property type="protein sequence ID" value="Pan_g3037.t1"/>
    <property type="gene ID" value="Pan_g3037"/>
</dbReference>
<feature type="signal peptide" evidence="1">
    <location>
        <begin position="1"/>
        <end position="17"/>
    </location>
</feature>
<reference evidence="3" key="2">
    <citation type="submission" date="2020-10" db="UniProtKB">
        <authorList>
            <consortium name="WormBaseParasite"/>
        </authorList>
    </citation>
    <scope>IDENTIFICATION</scope>
</reference>
<feature type="chain" id="PRO_5028824144" evidence="1">
    <location>
        <begin position="18"/>
        <end position="67"/>
    </location>
</feature>
<proteinExistence type="predicted"/>
<dbReference type="AlphaFoldDB" id="A0A7E4VT33"/>
<keyword evidence="2" id="KW-1185">Reference proteome</keyword>
<name>A0A7E4VT33_PANRE</name>
<evidence type="ECO:0000313" key="2">
    <source>
        <dbReference type="Proteomes" id="UP000492821"/>
    </source>
</evidence>
<accession>A0A7E4VT33</accession>
<protein>
    <submittedName>
        <fullName evidence="3">Secreted protein</fullName>
    </submittedName>
</protein>
<evidence type="ECO:0000256" key="1">
    <source>
        <dbReference type="SAM" id="SignalP"/>
    </source>
</evidence>
<dbReference type="Proteomes" id="UP000492821">
    <property type="component" value="Unassembled WGS sequence"/>
</dbReference>
<sequence>MFWFHTCLLQNAVEVASILPLNLYQLCKHAVHAVANWSQFTDLKTYWICRRIDNEFDSYDVGYHCHV</sequence>
<evidence type="ECO:0000313" key="3">
    <source>
        <dbReference type="WBParaSite" id="Pan_g3037.t1"/>
    </source>
</evidence>
<organism evidence="2 3">
    <name type="scientific">Panagrellus redivivus</name>
    <name type="common">Microworm</name>
    <dbReference type="NCBI Taxonomy" id="6233"/>
    <lineage>
        <taxon>Eukaryota</taxon>
        <taxon>Metazoa</taxon>
        <taxon>Ecdysozoa</taxon>
        <taxon>Nematoda</taxon>
        <taxon>Chromadorea</taxon>
        <taxon>Rhabditida</taxon>
        <taxon>Tylenchina</taxon>
        <taxon>Panagrolaimomorpha</taxon>
        <taxon>Panagrolaimoidea</taxon>
        <taxon>Panagrolaimidae</taxon>
        <taxon>Panagrellus</taxon>
    </lineage>
</organism>
<reference evidence="2" key="1">
    <citation type="journal article" date="2013" name="Genetics">
        <title>The draft genome and transcriptome of Panagrellus redivivus are shaped by the harsh demands of a free-living lifestyle.</title>
        <authorList>
            <person name="Srinivasan J."/>
            <person name="Dillman A.R."/>
            <person name="Macchietto M.G."/>
            <person name="Heikkinen L."/>
            <person name="Lakso M."/>
            <person name="Fracchia K.M."/>
            <person name="Antoshechkin I."/>
            <person name="Mortazavi A."/>
            <person name="Wong G."/>
            <person name="Sternberg P.W."/>
        </authorList>
    </citation>
    <scope>NUCLEOTIDE SEQUENCE [LARGE SCALE GENOMIC DNA]</scope>
    <source>
        <strain evidence="2">MT8872</strain>
    </source>
</reference>
<keyword evidence="1" id="KW-0732">Signal</keyword>